<dbReference type="PANTHER" id="PTHR34794">
    <property type="entry name" value="EXPRESSED PROTEIN"/>
    <property type="match status" value="1"/>
</dbReference>
<protein>
    <recommendedName>
        <fullName evidence="2">VQ domain-containing protein</fullName>
    </recommendedName>
</protein>
<name>A0AAD3S8A5_NEPGR</name>
<evidence type="ECO:0000259" key="2">
    <source>
        <dbReference type="Pfam" id="PF05678"/>
    </source>
</evidence>
<dbReference type="Pfam" id="PF05678">
    <property type="entry name" value="VQ"/>
    <property type="match status" value="1"/>
</dbReference>
<dbReference type="Proteomes" id="UP001279734">
    <property type="component" value="Unassembled WGS sequence"/>
</dbReference>
<keyword evidence="4" id="KW-1185">Reference proteome</keyword>
<accession>A0AAD3S8A5</accession>
<feature type="compositionally biased region" description="Low complexity" evidence="1">
    <location>
        <begin position="1"/>
        <end position="13"/>
    </location>
</feature>
<evidence type="ECO:0000313" key="3">
    <source>
        <dbReference type="EMBL" id="GMH06350.1"/>
    </source>
</evidence>
<dbReference type="PANTHER" id="PTHR34794:SF1">
    <property type="entry name" value="OS10G0101800 PROTEIN"/>
    <property type="match status" value="1"/>
</dbReference>
<reference evidence="3" key="1">
    <citation type="submission" date="2023-05" db="EMBL/GenBank/DDBJ databases">
        <title>Nepenthes gracilis genome sequencing.</title>
        <authorList>
            <person name="Fukushima K."/>
        </authorList>
    </citation>
    <scope>NUCLEOTIDE SEQUENCE</scope>
    <source>
        <strain evidence="3">SING2019-196</strain>
    </source>
</reference>
<feature type="domain" description="VQ" evidence="2">
    <location>
        <begin position="57"/>
        <end position="80"/>
    </location>
</feature>
<dbReference type="EMBL" id="BSYO01000006">
    <property type="protein sequence ID" value="GMH06350.1"/>
    <property type="molecule type" value="Genomic_DNA"/>
</dbReference>
<feature type="region of interest" description="Disordered" evidence="1">
    <location>
        <begin position="1"/>
        <end position="62"/>
    </location>
</feature>
<dbReference type="InterPro" id="IPR008889">
    <property type="entry name" value="VQ"/>
</dbReference>
<dbReference type="AlphaFoldDB" id="A0AAD3S8A5"/>
<comment type="caution">
    <text evidence="3">The sequence shown here is derived from an EMBL/GenBank/DDBJ whole genome shotgun (WGS) entry which is preliminary data.</text>
</comment>
<sequence length="175" mass="18791">MVSYSQLSRSSSSTHEETTKRKPIPSSIPLRSIQKSSPPSKSSKKTALSEPPPAAKHPQVYKVKPIHFRELVQKLTGAPEFQPPRRLQGVVPPALPLGSHGLPAARGGSDQLPLCEAALPAAAMRQKKESESEAEGPTVGTEGVSLSPSFQTWCTFPLLSPGALSDIEEDPLFNY</sequence>
<gene>
    <name evidence="3" type="ORF">Nepgr_008190</name>
</gene>
<evidence type="ECO:0000313" key="4">
    <source>
        <dbReference type="Proteomes" id="UP001279734"/>
    </source>
</evidence>
<organism evidence="3 4">
    <name type="scientific">Nepenthes gracilis</name>
    <name type="common">Slender pitcher plant</name>
    <dbReference type="NCBI Taxonomy" id="150966"/>
    <lineage>
        <taxon>Eukaryota</taxon>
        <taxon>Viridiplantae</taxon>
        <taxon>Streptophyta</taxon>
        <taxon>Embryophyta</taxon>
        <taxon>Tracheophyta</taxon>
        <taxon>Spermatophyta</taxon>
        <taxon>Magnoliopsida</taxon>
        <taxon>eudicotyledons</taxon>
        <taxon>Gunneridae</taxon>
        <taxon>Pentapetalae</taxon>
        <taxon>Caryophyllales</taxon>
        <taxon>Nepenthaceae</taxon>
        <taxon>Nepenthes</taxon>
    </lineage>
</organism>
<evidence type="ECO:0000256" key="1">
    <source>
        <dbReference type="SAM" id="MobiDB-lite"/>
    </source>
</evidence>
<dbReference type="InterPro" id="IPR039610">
    <property type="entry name" value="VQ29"/>
</dbReference>
<proteinExistence type="predicted"/>